<feature type="domain" description="PucR C-terminal helix-turn-helix" evidence="1">
    <location>
        <begin position="302"/>
        <end position="358"/>
    </location>
</feature>
<dbReference type="InterPro" id="IPR042070">
    <property type="entry name" value="PucR_C-HTH_sf"/>
</dbReference>
<evidence type="ECO:0000313" key="3">
    <source>
        <dbReference type="Proteomes" id="UP000502136"/>
    </source>
</evidence>
<protein>
    <submittedName>
        <fullName evidence="2">PucR family transcriptional regulator</fullName>
    </submittedName>
</protein>
<dbReference type="AlphaFoldDB" id="A0A6H2GSJ3"/>
<keyword evidence="3" id="KW-1185">Reference proteome</keyword>
<dbReference type="EMBL" id="CP051428">
    <property type="protein sequence ID" value="QJC50365.1"/>
    <property type="molecule type" value="Genomic_DNA"/>
</dbReference>
<dbReference type="RefSeq" id="WP_168906046.1">
    <property type="nucleotide sequence ID" value="NZ_CP051428.1"/>
</dbReference>
<proteinExistence type="predicted"/>
<sequence length="366" mass="41576">MASADWLEQLRHILDADLQLRTYKAAEWQQLETLPEEDPDLFRLLPDGAVAVQGAGELLRAEVLEIRRARPLGKTELRLVGLMLGTVKANRASVGASAGMEKQTASLGAWIMEQLDRPQADMLPEALTMSGRLYAEMIPFLLIREYHGLADEPYAELDKLLRSFFEEEIILLPLQRNEWLILSPTAPLSDTLLESGEEEESEEESLRSIGLGLHEMLASEWLGECHIAIALPIQPSKSIVETTALLRETVQLGRRFQIGASVHLPWELHLERLISAIPEGDRARFVEQAFSRSDYYVEPEIMTTLETFFSLDCNVSETAKKLYIHRNTLLYRLDKLKQETGLDVRLFRDAVMVKVILLLYKVTKRP</sequence>
<reference evidence="2 3" key="1">
    <citation type="submission" date="2020-04" db="EMBL/GenBank/DDBJ databases">
        <title>Novel Paenibacillus strain UniB2 isolated from commercial digestive syrup.</title>
        <authorList>
            <person name="Thorat V."/>
            <person name="Kirdat K."/>
            <person name="Tiwarekar B."/>
            <person name="Yadav A."/>
        </authorList>
    </citation>
    <scope>NUCLEOTIDE SEQUENCE [LARGE SCALE GENOMIC DNA]</scope>
    <source>
        <strain evidence="2 3">UniB2</strain>
    </source>
</reference>
<dbReference type="InterPro" id="IPR025736">
    <property type="entry name" value="PucR_C-HTH_dom"/>
</dbReference>
<dbReference type="InterPro" id="IPR009057">
    <property type="entry name" value="Homeodomain-like_sf"/>
</dbReference>
<organism evidence="2 3">
    <name type="scientific">Paenibacillus albicereus</name>
    <dbReference type="NCBI Taxonomy" id="2726185"/>
    <lineage>
        <taxon>Bacteria</taxon>
        <taxon>Bacillati</taxon>
        <taxon>Bacillota</taxon>
        <taxon>Bacilli</taxon>
        <taxon>Bacillales</taxon>
        <taxon>Paenibacillaceae</taxon>
        <taxon>Paenibacillus</taxon>
    </lineage>
</organism>
<dbReference type="KEGG" id="palr:HGI30_01330"/>
<evidence type="ECO:0000259" key="1">
    <source>
        <dbReference type="Pfam" id="PF13556"/>
    </source>
</evidence>
<dbReference type="PANTHER" id="PTHR33744">
    <property type="entry name" value="CARBOHYDRATE DIACID REGULATOR"/>
    <property type="match status" value="1"/>
</dbReference>
<dbReference type="Gene3D" id="1.10.10.2840">
    <property type="entry name" value="PucR C-terminal helix-turn-helix domain"/>
    <property type="match status" value="1"/>
</dbReference>
<gene>
    <name evidence="2" type="ORF">HGI30_01330</name>
</gene>
<dbReference type="Pfam" id="PF13556">
    <property type="entry name" value="HTH_30"/>
    <property type="match status" value="1"/>
</dbReference>
<dbReference type="InterPro" id="IPR051448">
    <property type="entry name" value="CdaR-like_regulators"/>
</dbReference>
<dbReference type="PANTHER" id="PTHR33744:SF15">
    <property type="entry name" value="CARBOHYDRATE DIACID REGULATOR"/>
    <property type="match status" value="1"/>
</dbReference>
<name>A0A6H2GSJ3_9BACL</name>
<dbReference type="Proteomes" id="UP000502136">
    <property type="component" value="Chromosome"/>
</dbReference>
<accession>A0A6H2GSJ3</accession>
<dbReference type="SUPFAM" id="SSF46689">
    <property type="entry name" value="Homeodomain-like"/>
    <property type="match status" value="1"/>
</dbReference>
<evidence type="ECO:0000313" key="2">
    <source>
        <dbReference type="EMBL" id="QJC50365.1"/>
    </source>
</evidence>